<evidence type="ECO:0000256" key="1">
    <source>
        <dbReference type="SAM" id="MobiDB-lite"/>
    </source>
</evidence>
<dbReference type="RefSeq" id="WP_289163358.1">
    <property type="nucleotide sequence ID" value="NZ_JASZZN010000006.1"/>
</dbReference>
<keyword evidence="3" id="KW-1185">Reference proteome</keyword>
<evidence type="ECO:0000313" key="2">
    <source>
        <dbReference type="EMBL" id="MDM4015834.1"/>
    </source>
</evidence>
<reference evidence="2 3" key="1">
    <citation type="submission" date="2023-06" db="EMBL/GenBank/DDBJ databases">
        <title>Roseiconus lacunae JC819 isolated from Gulf of Mannar region, Tamil Nadu.</title>
        <authorList>
            <person name="Pk S."/>
            <person name="Ch S."/>
            <person name="Ch V.R."/>
        </authorList>
    </citation>
    <scope>NUCLEOTIDE SEQUENCE [LARGE SCALE GENOMIC DNA]</scope>
    <source>
        <strain evidence="2 3">JC819</strain>
    </source>
</reference>
<proteinExistence type="predicted"/>
<organism evidence="2 3">
    <name type="scientific">Roseiconus lacunae</name>
    <dbReference type="NCBI Taxonomy" id="2605694"/>
    <lineage>
        <taxon>Bacteria</taxon>
        <taxon>Pseudomonadati</taxon>
        <taxon>Planctomycetota</taxon>
        <taxon>Planctomycetia</taxon>
        <taxon>Pirellulales</taxon>
        <taxon>Pirellulaceae</taxon>
        <taxon>Roseiconus</taxon>
    </lineage>
</organism>
<accession>A0ABT7PH60</accession>
<gene>
    <name evidence="2" type="ORF">QTN89_10365</name>
</gene>
<dbReference type="Proteomes" id="UP001239462">
    <property type="component" value="Unassembled WGS sequence"/>
</dbReference>
<protein>
    <submittedName>
        <fullName evidence="2">Uncharacterized protein</fullName>
    </submittedName>
</protein>
<feature type="region of interest" description="Disordered" evidence="1">
    <location>
        <begin position="1"/>
        <end position="30"/>
    </location>
</feature>
<evidence type="ECO:0000313" key="3">
    <source>
        <dbReference type="Proteomes" id="UP001239462"/>
    </source>
</evidence>
<dbReference type="EMBL" id="JASZZN010000006">
    <property type="protein sequence ID" value="MDM4015834.1"/>
    <property type="molecule type" value="Genomic_DNA"/>
</dbReference>
<sequence>MIKNASRSKTRITSRTRKPKRPTSAKPVAPDLRGTYRGVLYLRNMERLTAAIPVIADASGLWLQDDGWIAFAARFRDGNAAERAAACFVISVWTAGVDHDDWSGLGTFDFVDASKHLDADCRAPIAAWFAKPWYP</sequence>
<feature type="compositionally biased region" description="Basic residues" evidence="1">
    <location>
        <begin position="1"/>
        <end position="23"/>
    </location>
</feature>
<name>A0ABT7PH60_9BACT</name>
<comment type="caution">
    <text evidence="2">The sequence shown here is derived from an EMBL/GenBank/DDBJ whole genome shotgun (WGS) entry which is preliminary data.</text>
</comment>